<evidence type="ECO:0000313" key="2">
    <source>
        <dbReference type="Proteomes" id="UP000177080"/>
    </source>
</evidence>
<accession>A0A1F4ZCI5</accession>
<evidence type="ECO:0000313" key="1">
    <source>
        <dbReference type="EMBL" id="OGD04069.1"/>
    </source>
</evidence>
<organism evidence="1 2">
    <name type="scientific">Candidatus Amesbacteria bacterium RIFCSPLOWO2_01_FULL_48_25</name>
    <dbReference type="NCBI Taxonomy" id="1797259"/>
    <lineage>
        <taxon>Bacteria</taxon>
        <taxon>Candidatus Amesiibacteriota</taxon>
    </lineage>
</organism>
<dbReference type="AlphaFoldDB" id="A0A1F4ZCI5"/>
<comment type="caution">
    <text evidence="1">The sequence shown here is derived from an EMBL/GenBank/DDBJ whole genome shotgun (WGS) entry which is preliminary data.</text>
</comment>
<dbReference type="STRING" id="1797259.A2989_01565"/>
<sequence>MEPSPFPDIKYNCPDDCPPEVHEAIQLLFTAAINNKGVALEQILKKAGITDKTWWSRVRGQVQAHFPNYEIVSIETGLSGPRPLTLIPKNNVQ</sequence>
<protein>
    <submittedName>
        <fullName evidence="1">Uncharacterized protein</fullName>
    </submittedName>
</protein>
<proteinExistence type="predicted"/>
<dbReference type="EMBL" id="MEXN01000003">
    <property type="protein sequence ID" value="OGD04069.1"/>
    <property type="molecule type" value="Genomic_DNA"/>
</dbReference>
<gene>
    <name evidence="1" type="ORF">A2989_01565</name>
</gene>
<name>A0A1F4ZCI5_9BACT</name>
<reference evidence="1 2" key="1">
    <citation type="journal article" date="2016" name="Nat. Commun.">
        <title>Thousands of microbial genomes shed light on interconnected biogeochemical processes in an aquifer system.</title>
        <authorList>
            <person name="Anantharaman K."/>
            <person name="Brown C.T."/>
            <person name="Hug L.A."/>
            <person name="Sharon I."/>
            <person name="Castelle C.J."/>
            <person name="Probst A.J."/>
            <person name="Thomas B.C."/>
            <person name="Singh A."/>
            <person name="Wilkins M.J."/>
            <person name="Karaoz U."/>
            <person name="Brodie E.L."/>
            <person name="Williams K.H."/>
            <person name="Hubbard S.S."/>
            <person name="Banfield J.F."/>
        </authorList>
    </citation>
    <scope>NUCLEOTIDE SEQUENCE [LARGE SCALE GENOMIC DNA]</scope>
</reference>
<dbReference type="Proteomes" id="UP000177080">
    <property type="component" value="Unassembled WGS sequence"/>
</dbReference>